<keyword evidence="6" id="KW-0539">Nucleus</keyword>
<dbReference type="PANTHER" id="PTHR12040">
    <property type="entry name" value="ANTI-SILENCING PROTEIN 1"/>
    <property type="match status" value="1"/>
</dbReference>
<dbReference type="EMBL" id="LVKB01000012">
    <property type="protein sequence ID" value="ORD97732.1"/>
    <property type="molecule type" value="Genomic_DNA"/>
</dbReference>
<proteinExistence type="inferred from homology"/>
<organism evidence="9 10">
    <name type="scientific">Hepatospora eriocheir</name>
    <dbReference type="NCBI Taxonomy" id="1081669"/>
    <lineage>
        <taxon>Eukaryota</taxon>
        <taxon>Fungi</taxon>
        <taxon>Fungi incertae sedis</taxon>
        <taxon>Microsporidia</taxon>
        <taxon>Hepatosporidae</taxon>
        <taxon>Hepatospora</taxon>
    </lineage>
</organism>
<comment type="similarity">
    <text evidence="2">Belongs to the ASF1 family.</text>
</comment>
<protein>
    <recommendedName>
        <fullName evidence="7">Anti-silencing function protein 1</fullName>
    </recommendedName>
</protein>
<evidence type="ECO:0000256" key="1">
    <source>
        <dbReference type="ARBA" id="ARBA00004123"/>
    </source>
</evidence>
<keyword evidence="10" id="KW-1185">Reference proteome</keyword>
<evidence type="ECO:0000256" key="6">
    <source>
        <dbReference type="ARBA" id="ARBA00023242"/>
    </source>
</evidence>
<dbReference type="AlphaFoldDB" id="A0A1X0QD97"/>
<evidence type="ECO:0000256" key="5">
    <source>
        <dbReference type="ARBA" id="ARBA00023186"/>
    </source>
</evidence>
<dbReference type="Pfam" id="PF04729">
    <property type="entry name" value="ASF1_hist_chap"/>
    <property type="match status" value="1"/>
</dbReference>
<gene>
    <name evidence="9" type="primary">ASF1</name>
    <name evidence="9" type="ORF">HERIO_434</name>
</gene>
<keyword evidence="4" id="KW-0804">Transcription</keyword>
<feature type="region of interest" description="Disordered" evidence="8">
    <location>
        <begin position="149"/>
        <end position="169"/>
    </location>
</feature>
<keyword evidence="5" id="KW-0143">Chaperone</keyword>
<evidence type="ECO:0000256" key="3">
    <source>
        <dbReference type="ARBA" id="ARBA00023015"/>
    </source>
</evidence>
<dbReference type="VEuPathDB" id="MicrosporidiaDB:HERIO_434"/>
<dbReference type="GO" id="GO:0000785">
    <property type="term" value="C:chromatin"/>
    <property type="evidence" value="ECO:0007669"/>
    <property type="project" value="TreeGrafter"/>
</dbReference>
<evidence type="ECO:0000256" key="2">
    <source>
        <dbReference type="ARBA" id="ARBA00006051"/>
    </source>
</evidence>
<comment type="subcellular location">
    <subcellularLocation>
        <location evidence="1">Nucleus</location>
    </subcellularLocation>
</comment>
<dbReference type="OrthoDB" id="29755at2759"/>
<dbReference type="GO" id="GO:0042393">
    <property type="term" value="F:histone binding"/>
    <property type="evidence" value="ECO:0007669"/>
    <property type="project" value="TreeGrafter"/>
</dbReference>
<sequence>MTSLLTAPEINCESIELISENKIRHDDPLKFRISFKTKNITEEVDYSVIYFGDSNGTDNDQIISHGSIGPFEDDISVFEIDTDPIDLTKIPITKLFGMTSVILVFKYKETEFLRVGYFINVIHDSIPNSVLVDEEEREEDLDEDVEIMKDDELDSSSEEECEESGDDEIVEDDMESLSNEENNDEFIEKESIEENVDKKEDQTNYEEIFNEMPKKFKESILSAVMESFGNKKVPLETPITNDCDEFEYKGHKINKNEILFDILKEPYIDFTGLEIEGDAV</sequence>
<accession>A0A1X0QD97</accession>
<dbReference type="GO" id="GO:0005634">
    <property type="term" value="C:nucleus"/>
    <property type="evidence" value="ECO:0007669"/>
    <property type="project" value="UniProtKB-SubCell"/>
</dbReference>
<reference evidence="9 10" key="1">
    <citation type="journal article" date="2017" name="Environ. Microbiol.">
        <title>Decay of the glycolytic pathway and adaptation to intranuclear parasitism within Enterocytozoonidae microsporidia.</title>
        <authorList>
            <person name="Wiredu Boakye D."/>
            <person name="Jaroenlak P."/>
            <person name="Prachumwat A."/>
            <person name="Williams T.A."/>
            <person name="Bateman K.S."/>
            <person name="Itsathitphaisarn O."/>
            <person name="Sritunyalucksana K."/>
            <person name="Paszkiewicz K.H."/>
            <person name="Moore K.A."/>
            <person name="Stentiford G.D."/>
            <person name="Williams B.A."/>
        </authorList>
    </citation>
    <scope>NUCLEOTIDE SEQUENCE [LARGE SCALE GENOMIC DNA]</scope>
    <source>
        <strain evidence="9 10">GB1</strain>
    </source>
</reference>
<evidence type="ECO:0000256" key="8">
    <source>
        <dbReference type="SAM" id="MobiDB-lite"/>
    </source>
</evidence>
<dbReference type="SUPFAM" id="SSF101546">
    <property type="entry name" value="ASF1-like"/>
    <property type="match status" value="1"/>
</dbReference>
<dbReference type="Proteomes" id="UP000192356">
    <property type="component" value="Unassembled WGS sequence"/>
</dbReference>
<evidence type="ECO:0000256" key="7">
    <source>
        <dbReference type="ARBA" id="ARBA00032776"/>
    </source>
</evidence>
<dbReference type="Gene3D" id="2.60.40.1490">
    <property type="entry name" value="Histone chaperone ASF1-like"/>
    <property type="match status" value="1"/>
</dbReference>
<evidence type="ECO:0000313" key="10">
    <source>
        <dbReference type="Proteomes" id="UP000192356"/>
    </source>
</evidence>
<evidence type="ECO:0000256" key="4">
    <source>
        <dbReference type="ARBA" id="ARBA00023163"/>
    </source>
</evidence>
<name>A0A1X0QD97_9MICR</name>
<dbReference type="InterPro" id="IPR036747">
    <property type="entry name" value="ASF1-like_sf"/>
</dbReference>
<dbReference type="PANTHER" id="PTHR12040:SF0">
    <property type="entry name" value="HISTONE CHAPERONE ASF1"/>
    <property type="match status" value="1"/>
</dbReference>
<comment type="caution">
    <text evidence="9">The sequence shown here is derived from an EMBL/GenBank/DDBJ whole genome shotgun (WGS) entry which is preliminary data.</text>
</comment>
<evidence type="ECO:0000313" key="9">
    <source>
        <dbReference type="EMBL" id="ORD97732.1"/>
    </source>
</evidence>
<dbReference type="GO" id="GO:0006335">
    <property type="term" value="P:DNA replication-dependent chromatin assembly"/>
    <property type="evidence" value="ECO:0007669"/>
    <property type="project" value="TreeGrafter"/>
</dbReference>
<dbReference type="InterPro" id="IPR006818">
    <property type="entry name" value="ASF1-like"/>
</dbReference>
<dbReference type="VEuPathDB" id="MicrosporidiaDB:A0H76_1164"/>
<keyword evidence="3" id="KW-0805">Transcription regulation</keyword>